<evidence type="ECO:0000256" key="1">
    <source>
        <dbReference type="ARBA" id="ARBA00022630"/>
    </source>
</evidence>
<keyword evidence="1" id="KW-0285">Flavoprotein</keyword>
<dbReference type="Proteomes" id="UP001141629">
    <property type="component" value="Unassembled WGS sequence"/>
</dbReference>
<feature type="region of interest" description="Disordered" evidence="4">
    <location>
        <begin position="1"/>
        <end position="25"/>
    </location>
</feature>
<dbReference type="GO" id="GO:0004791">
    <property type="term" value="F:thioredoxin-disulfide reductase (NADPH) activity"/>
    <property type="evidence" value="ECO:0007669"/>
    <property type="project" value="UniProtKB-EC"/>
</dbReference>
<dbReference type="InterPro" id="IPR014710">
    <property type="entry name" value="RmlC-like_jellyroll"/>
</dbReference>
<dbReference type="Pfam" id="PF00027">
    <property type="entry name" value="cNMP_binding"/>
    <property type="match status" value="1"/>
</dbReference>
<keyword evidence="7" id="KW-1185">Reference proteome</keyword>
<dbReference type="Gene3D" id="2.60.120.10">
    <property type="entry name" value="Jelly Rolls"/>
    <property type="match status" value="1"/>
</dbReference>
<dbReference type="InterPro" id="IPR018490">
    <property type="entry name" value="cNMP-bd_dom_sf"/>
</dbReference>
<dbReference type="InterPro" id="IPR050097">
    <property type="entry name" value="Ferredoxin-NADP_redctase_2"/>
</dbReference>
<evidence type="ECO:0000259" key="5">
    <source>
        <dbReference type="PROSITE" id="PS50042"/>
    </source>
</evidence>
<dbReference type="PANTHER" id="PTHR48105">
    <property type="entry name" value="THIOREDOXIN REDUCTASE 1-RELATED-RELATED"/>
    <property type="match status" value="1"/>
</dbReference>
<dbReference type="SUPFAM" id="SSF51905">
    <property type="entry name" value="FAD/NAD(P)-binding domain"/>
    <property type="match status" value="1"/>
</dbReference>
<gene>
    <name evidence="6" type="ORF">H7K45_21255</name>
</gene>
<dbReference type="AlphaFoldDB" id="A0A9X2Z3R4"/>
<dbReference type="SMART" id="SM00100">
    <property type="entry name" value="cNMP"/>
    <property type="match status" value="1"/>
</dbReference>
<reference evidence="6" key="1">
    <citation type="submission" date="2020-07" db="EMBL/GenBank/DDBJ databases">
        <authorList>
            <person name="Pettersson B.M.F."/>
            <person name="Behra P.R.K."/>
            <person name="Ramesh M."/>
            <person name="Das S."/>
            <person name="Dasgupta S."/>
            <person name="Kirsebom L.A."/>
        </authorList>
    </citation>
    <scope>NUCLEOTIDE SEQUENCE</scope>
    <source>
        <strain evidence="6">DSM 44838</strain>
    </source>
</reference>
<comment type="caution">
    <text evidence="6">The sequence shown here is derived from an EMBL/GenBank/DDBJ whole genome shotgun (WGS) entry which is preliminary data.</text>
</comment>
<keyword evidence="2" id="KW-0560">Oxidoreductase</keyword>
<accession>A0A9X2Z3R4</accession>
<dbReference type="SUPFAM" id="SSF51206">
    <property type="entry name" value="cAMP-binding domain-like"/>
    <property type="match status" value="1"/>
</dbReference>
<dbReference type="EMBL" id="JACKVK010000011">
    <property type="protein sequence ID" value="MCV7423085.1"/>
    <property type="molecule type" value="Genomic_DNA"/>
</dbReference>
<reference evidence="6" key="2">
    <citation type="journal article" date="2022" name="BMC Genomics">
        <title>Comparative genome analysis of mycobacteria focusing on tRNA and non-coding RNA.</title>
        <authorList>
            <person name="Behra P.R.K."/>
            <person name="Pettersson B.M.F."/>
            <person name="Ramesh M."/>
            <person name="Das S."/>
            <person name="Dasgupta S."/>
            <person name="Kirsebom L.A."/>
        </authorList>
    </citation>
    <scope>NUCLEOTIDE SEQUENCE</scope>
    <source>
        <strain evidence="6">DSM 44838</strain>
    </source>
</reference>
<dbReference type="Gene3D" id="3.40.30.10">
    <property type="entry name" value="Glutaredoxin"/>
    <property type="match status" value="1"/>
</dbReference>
<dbReference type="PRINTS" id="PR00368">
    <property type="entry name" value="FADPNR"/>
</dbReference>
<feature type="domain" description="Cyclic nucleotide-binding" evidence="5">
    <location>
        <begin position="28"/>
        <end position="126"/>
    </location>
</feature>
<organism evidence="6 7">
    <name type="scientific">Mycobacterium yunnanensis</name>
    <dbReference type="NCBI Taxonomy" id="368477"/>
    <lineage>
        <taxon>Bacteria</taxon>
        <taxon>Bacillati</taxon>
        <taxon>Actinomycetota</taxon>
        <taxon>Actinomycetes</taxon>
        <taxon>Mycobacteriales</taxon>
        <taxon>Mycobacteriaceae</taxon>
        <taxon>Mycobacterium</taxon>
    </lineage>
</organism>
<dbReference type="InterPro" id="IPR000595">
    <property type="entry name" value="cNMP-bd_dom"/>
</dbReference>
<evidence type="ECO:0000313" key="7">
    <source>
        <dbReference type="Proteomes" id="UP001141629"/>
    </source>
</evidence>
<dbReference type="Pfam" id="PF07992">
    <property type="entry name" value="Pyr_redox_2"/>
    <property type="match status" value="1"/>
</dbReference>
<proteinExistence type="predicted"/>
<dbReference type="InterPro" id="IPR036188">
    <property type="entry name" value="FAD/NAD-bd_sf"/>
</dbReference>
<evidence type="ECO:0000256" key="2">
    <source>
        <dbReference type="ARBA" id="ARBA00023002"/>
    </source>
</evidence>
<dbReference type="PROSITE" id="PS50042">
    <property type="entry name" value="CNMP_BINDING_3"/>
    <property type="match status" value="1"/>
</dbReference>
<dbReference type="Gene3D" id="3.50.50.60">
    <property type="entry name" value="FAD/NAD(P)-binding domain"/>
    <property type="match status" value="2"/>
</dbReference>
<name>A0A9X2Z3R4_9MYCO</name>
<comment type="catalytic activity">
    <reaction evidence="3">
        <text>[thioredoxin]-dithiol + NADP(+) = [thioredoxin]-disulfide + NADPH + H(+)</text>
        <dbReference type="Rhea" id="RHEA:20345"/>
        <dbReference type="Rhea" id="RHEA-COMP:10698"/>
        <dbReference type="Rhea" id="RHEA-COMP:10700"/>
        <dbReference type="ChEBI" id="CHEBI:15378"/>
        <dbReference type="ChEBI" id="CHEBI:29950"/>
        <dbReference type="ChEBI" id="CHEBI:50058"/>
        <dbReference type="ChEBI" id="CHEBI:57783"/>
        <dbReference type="ChEBI" id="CHEBI:58349"/>
        <dbReference type="EC" id="1.8.1.9"/>
    </reaction>
</comment>
<dbReference type="PRINTS" id="PR00469">
    <property type="entry name" value="PNDRDTASEII"/>
</dbReference>
<dbReference type="InterPro" id="IPR023753">
    <property type="entry name" value="FAD/NAD-binding_dom"/>
</dbReference>
<dbReference type="CDD" id="cd00038">
    <property type="entry name" value="CAP_ED"/>
    <property type="match status" value="1"/>
</dbReference>
<evidence type="ECO:0000256" key="3">
    <source>
        <dbReference type="ARBA" id="ARBA00048132"/>
    </source>
</evidence>
<evidence type="ECO:0000313" key="6">
    <source>
        <dbReference type="EMBL" id="MCV7423085.1"/>
    </source>
</evidence>
<protein>
    <submittedName>
        <fullName evidence="6">FAD-dependent oxidoreductase</fullName>
    </submittedName>
</protein>
<evidence type="ECO:0000256" key="4">
    <source>
        <dbReference type="SAM" id="MobiDB-lite"/>
    </source>
</evidence>
<sequence>MSTRTMSEAVADRRATTPPDETPDMDGAYPRLDGHQIAILEAGGSRRSVDEGETLVCEGERSDYFFVILSGHVAISTSDDAGGRHVIRVHGPGRFLGELGELEGQPAFYTAEVVDAGEVLVVPIERVRDLAAHDPALSDVILRAYLIRRSLLIEQGTGLRLIGSCFNPDTVRLREFLTRNRLPHKWLDVERDKHAERLLQRFGIGCQDTPVVIWAGTVLRNPTNAELARRVGLSVPDPASAEVDVVVVGAGPAGLAAAVYGASDGLYTGALERIASGGRAGTSSRIENYLGFPAGISGSDLAERACLQAGKFGARVMVSAEAIGLDSDGEHHVIRLADDTSVAARAVVLATGVRYRRLAVPGIDRFEGNSVYYAATVQEALSCGTDPVVVVGGGNSAGQAAVFLATRVVRVSVLIRGDDPNQDMSRYLVDQILQHPRITVRTSTEVVGVDGDDELTAVVARDRRTGEQYSLDARSLFVFIGGAPNTAWLAGAVELDDHGYVATGSAALYARTGRATGRMPLTLETSRPGVFAAGDVRSGSVKRVASAVGEGSMAIRHVHEYFGA</sequence>